<reference evidence="3 4" key="1">
    <citation type="journal article" date="2020" name="Mol. Plant">
        <title>The Chromosome-Based Rubber Tree Genome Provides New Insights into Spurge Genome Evolution and Rubber Biosynthesis.</title>
        <authorList>
            <person name="Liu J."/>
            <person name="Shi C."/>
            <person name="Shi C.C."/>
            <person name="Li W."/>
            <person name="Zhang Q.J."/>
            <person name="Zhang Y."/>
            <person name="Li K."/>
            <person name="Lu H.F."/>
            <person name="Shi C."/>
            <person name="Zhu S.T."/>
            <person name="Xiao Z.Y."/>
            <person name="Nan H."/>
            <person name="Yue Y."/>
            <person name="Zhu X.G."/>
            <person name="Wu Y."/>
            <person name="Hong X.N."/>
            <person name="Fan G.Y."/>
            <person name="Tong Y."/>
            <person name="Zhang D."/>
            <person name="Mao C.L."/>
            <person name="Liu Y.L."/>
            <person name="Hao S.J."/>
            <person name="Liu W.Q."/>
            <person name="Lv M.Q."/>
            <person name="Zhang H.B."/>
            <person name="Liu Y."/>
            <person name="Hu-Tang G.R."/>
            <person name="Wang J.P."/>
            <person name="Wang J.H."/>
            <person name="Sun Y.H."/>
            <person name="Ni S.B."/>
            <person name="Chen W.B."/>
            <person name="Zhang X.C."/>
            <person name="Jiao Y.N."/>
            <person name="Eichler E.E."/>
            <person name="Li G.H."/>
            <person name="Liu X."/>
            <person name="Gao L.Z."/>
        </authorList>
    </citation>
    <scope>NUCLEOTIDE SEQUENCE [LARGE SCALE GENOMIC DNA]</scope>
    <source>
        <strain evidence="4">cv. GT1</strain>
        <tissue evidence="3">Leaf</tissue>
    </source>
</reference>
<evidence type="ECO:0000313" key="4">
    <source>
        <dbReference type="Proteomes" id="UP000467840"/>
    </source>
</evidence>
<proteinExistence type="predicted"/>
<accession>A0A6A6KV17</accession>
<evidence type="ECO:0000313" key="3">
    <source>
        <dbReference type="EMBL" id="KAF2291798.1"/>
    </source>
</evidence>
<protein>
    <submittedName>
        <fullName evidence="3">Uncharacterized protein</fullName>
    </submittedName>
</protein>
<dbReference type="InterPro" id="IPR004788">
    <property type="entry name" value="Ribose5P_isomerase_type_A"/>
</dbReference>
<keyword evidence="4" id="KW-1185">Reference proteome</keyword>
<sequence>MELNLKTEKSKGMEAKKHTLQRYDSHRIAWPKYIIPKKWPFLILISLLLEIHYQEVAGVVWVRRSCGQAESKGSNGKENGGEPFVTDNGNYIVDLYFKRDIGSLKAASNAILRLAGVVEHDMFLDMAKTIIVAGELDHHQD</sequence>
<comment type="caution">
    <text evidence="3">The sequence shown here is derived from an EMBL/GenBank/DDBJ whole genome shotgun (WGS) entry which is preliminary data.</text>
</comment>
<dbReference type="SUPFAM" id="SSF75445">
    <property type="entry name" value="D-ribose-5-phosphate isomerase (RpiA), lid domain"/>
    <property type="match status" value="1"/>
</dbReference>
<dbReference type="Proteomes" id="UP000467840">
    <property type="component" value="Chromosome 2"/>
</dbReference>
<evidence type="ECO:0000256" key="1">
    <source>
        <dbReference type="ARBA" id="ARBA00001713"/>
    </source>
</evidence>
<dbReference type="AlphaFoldDB" id="A0A6A6KV17"/>
<dbReference type="Pfam" id="PF06026">
    <property type="entry name" value="Rib_5-P_isom_A"/>
    <property type="match status" value="1"/>
</dbReference>
<evidence type="ECO:0000256" key="2">
    <source>
        <dbReference type="ARBA" id="ARBA00004921"/>
    </source>
</evidence>
<comment type="catalytic activity">
    <reaction evidence="1">
        <text>aldehydo-D-ribose 5-phosphate = D-ribulose 5-phosphate</text>
        <dbReference type="Rhea" id="RHEA:14657"/>
        <dbReference type="ChEBI" id="CHEBI:58121"/>
        <dbReference type="ChEBI" id="CHEBI:58273"/>
        <dbReference type="EC" id="5.3.1.6"/>
    </reaction>
</comment>
<gene>
    <name evidence="3" type="ORF">GH714_035654</name>
</gene>
<dbReference type="GO" id="GO:0009052">
    <property type="term" value="P:pentose-phosphate shunt, non-oxidative branch"/>
    <property type="evidence" value="ECO:0007669"/>
    <property type="project" value="InterPro"/>
</dbReference>
<organism evidence="3 4">
    <name type="scientific">Hevea brasiliensis</name>
    <name type="common">Para rubber tree</name>
    <name type="synonym">Siphonia brasiliensis</name>
    <dbReference type="NCBI Taxonomy" id="3981"/>
    <lineage>
        <taxon>Eukaryota</taxon>
        <taxon>Viridiplantae</taxon>
        <taxon>Streptophyta</taxon>
        <taxon>Embryophyta</taxon>
        <taxon>Tracheophyta</taxon>
        <taxon>Spermatophyta</taxon>
        <taxon>Magnoliopsida</taxon>
        <taxon>eudicotyledons</taxon>
        <taxon>Gunneridae</taxon>
        <taxon>Pentapetalae</taxon>
        <taxon>rosids</taxon>
        <taxon>fabids</taxon>
        <taxon>Malpighiales</taxon>
        <taxon>Euphorbiaceae</taxon>
        <taxon>Crotonoideae</taxon>
        <taxon>Micrandreae</taxon>
        <taxon>Hevea</taxon>
    </lineage>
</organism>
<dbReference type="PANTHER" id="PTHR43748:SF2">
    <property type="entry name" value="RIBOSE-5-PHOSPHATE ISOMERASE 2-RELATED"/>
    <property type="match status" value="1"/>
</dbReference>
<dbReference type="InterPro" id="IPR050262">
    <property type="entry name" value="Ribose-5P_isomerase"/>
</dbReference>
<dbReference type="PANTHER" id="PTHR43748">
    <property type="entry name" value="RIBOSE-5-PHOSPHATE ISOMERASE 3, CHLOROPLASTIC-RELATED"/>
    <property type="match status" value="1"/>
</dbReference>
<dbReference type="GO" id="GO:0004751">
    <property type="term" value="F:ribose-5-phosphate isomerase activity"/>
    <property type="evidence" value="ECO:0007669"/>
    <property type="project" value="UniProtKB-EC"/>
</dbReference>
<dbReference type="Gene3D" id="3.30.70.260">
    <property type="match status" value="1"/>
</dbReference>
<name>A0A6A6KV17_HEVBR</name>
<comment type="pathway">
    <text evidence="2">Carbohydrate degradation.</text>
</comment>
<dbReference type="EMBL" id="JAAGAX010000015">
    <property type="protein sequence ID" value="KAF2291798.1"/>
    <property type="molecule type" value="Genomic_DNA"/>
</dbReference>